<dbReference type="EMBL" id="CAJNIZ010046031">
    <property type="protein sequence ID" value="CAE7737165.1"/>
    <property type="molecule type" value="Genomic_DNA"/>
</dbReference>
<protein>
    <submittedName>
        <fullName evidence="1">Rs1 protein</fullName>
    </submittedName>
</protein>
<reference evidence="1" key="1">
    <citation type="submission" date="2021-02" db="EMBL/GenBank/DDBJ databases">
        <authorList>
            <person name="Dougan E. K."/>
            <person name="Rhodes N."/>
            <person name="Thang M."/>
            <person name="Chan C."/>
        </authorList>
    </citation>
    <scope>NUCLEOTIDE SEQUENCE</scope>
</reference>
<name>A0A812XRC6_SYMPI</name>
<dbReference type="OrthoDB" id="422922at2759"/>
<evidence type="ECO:0000313" key="1">
    <source>
        <dbReference type="EMBL" id="CAE7737165.1"/>
    </source>
</evidence>
<feature type="non-terminal residue" evidence="1">
    <location>
        <position position="1"/>
    </location>
</feature>
<dbReference type="Proteomes" id="UP000649617">
    <property type="component" value="Unassembled WGS sequence"/>
</dbReference>
<organism evidence="1 2">
    <name type="scientific">Symbiodinium pilosum</name>
    <name type="common">Dinoflagellate</name>
    <dbReference type="NCBI Taxonomy" id="2952"/>
    <lineage>
        <taxon>Eukaryota</taxon>
        <taxon>Sar</taxon>
        <taxon>Alveolata</taxon>
        <taxon>Dinophyceae</taxon>
        <taxon>Suessiales</taxon>
        <taxon>Symbiodiniaceae</taxon>
        <taxon>Symbiodinium</taxon>
    </lineage>
</organism>
<dbReference type="AlphaFoldDB" id="A0A812XRC6"/>
<gene>
    <name evidence="1" type="primary">Rs1</name>
    <name evidence="1" type="ORF">SPIL2461_LOCUS21184</name>
</gene>
<sequence length="123" mass="13755">EMTADAETTTYVPPPLMLVSGEFVCPTRNLLDNPGIYFESETESMEYEVCEAKCKNHDDCNFFWHGTQSSATTCRLFSACDSLVREMGLEGDLMAMPRTPGCVVANPIECFTVSMRRKYLTTA</sequence>
<comment type="caution">
    <text evidence="1">The sequence shown here is derived from an EMBL/GenBank/DDBJ whole genome shotgun (WGS) entry which is preliminary data.</text>
</comment>
<keyword evidence="2" id="KW-1185">Reference proteome</keyword>
<proteinExistence type="predicted"/>
<feature type="non-terminal residue" evidence="1">
    <location>
        <position position="123"/>
    </location>
</feature>
<evidence type="ECO:0000313" key="2">
    <source>
        <dbReference type="Proteomes" id="UP000649617"/>
    </source>
</evidence>
<accession>A0A812XRC6</accession>